<organism evidence="2 3">
    <name type="scientific">Ceratodon purpureus</name>
    <name type="common">Fire moss</name>
    <name type="synonym">Dicranum purpureum</name>
    <dbReference type="NCBI Taxonomy" id="3225"/>
    <lineage>
        <taxon>Eukaryota</taxon>
        <taxon>Viridiplantae</taxon>
        <taxon>Streptophyta</taxon>
        <taxon>Embryophyta</taxon>
        <taxon>Bryophyta</taxon>
        <taxon>Bryophytina</taxon>
        <taxon>Bryopsida</taxon>
        <taxon>Dicranidae</taxon>
        <taxon>Pseudoditrichales</taxon>
        <taxon>Ditrichaceae</taxon>
        <taxon>Ceratodon</taxon>
    </lineage>
</organism>
<evidence type="ECO:0000313" key="3">
    <source>
        <dbReference type="Proteomes" id="UP000822688"/>
    </source>
</evidence>
<dbReference type="EMBL" id="CM026424">
    <property type="protein sequence ID" value="KAG0581300.1"/>
    <property type="molecule type" value="Genomic_DNA"/>
</dbReference>
<comment type="caution">
    <text evidence="2">The sequence shown here is derived from an EMBL/GenBank/DDBJ whole genome shotgun (WGS) entry which is preliminary data.</text>
</comment>
<feature type="region of interest" description="Disordered" evidence="1">
    <location>
        <begin position="84"/>
        <end position="109"/>
    </location>
</feature>
<dbReference type="Proteomes" id="UP000822688">
    <property type="component" value="Chromosome 4"/>
</dbReference>
<dbReference type="AlphaFoldDB" id="A0A8T0IC35"/>
<evidence type="ECO:0000256" key="1">
    <source>
        <dbReference type="SAM" id="MobiDB-lite"/>
    </source>
</evidence>
<accession>A0A8T0IC35</accession>
<gene>
    <name evidence="2" type="ORF">KC19_4G241000</name>
</gene>
<name>A0A8T0IC35_CERPU</name>
<keyword evidence="3" id="KW-1185">Reference proteome</keyword>
<evidence type="ECO:0000313" key="2">
    <source>
        <dbReference type="EMBL" id="KAG0581300.1"/>
    </source>
</evidence>
<protein>
    <submittedName>
        <fullName evidence="2">Uncharacterized protein</fullName>
    </submittedName>
</protein>
<sequence length="109" mass="12740">MRLYHITRIHKSKKPKRDDTTNFENLKMVSSLTYITTTFEQSHLNAPLPPRHWSFLHLQIPRREQDVEDSLGCNTRDQCCKKVDPTSTPAMSLPHKCNPVQEARHRTTT</sequence>
<reference evidence="2" key="1">
    <citation type="submission" date="2020-06" db="EMBL/GenBank/DDBJ databases">
        <title>WGS assembly of Ceratodon purpureus strain R40.</title>
        <authorList>
            <person name="Carey S.B."/>
            <person name="Jenkins J."/>
            <person name="Shu S."/>
            <person name="Lovell J.T."/>
            <person name="Sreedasyam A."/>
            <person name="Maumus F."/>
            <person name="Tiley G.P."/>
            <person name="Fernandez-Pozo N."/>
            <person name="Barry K."/>
            <person name="Chen C."/>
            <person name="Wang M."/>
            <person name="Lipzen A."/>
            <person name="Daum C."/>
            <person name="Saski C.A."/>
            <person name="Payton A.C."/>
            <person name="Mcbreen J.C."/>
            <person name="Conrad R.E."/>
            <person name="Kollar L.M."/>
            <person name="Olsson S."/>
            <person name="Huttunen S."/>
            <person name="Landis J.B."/>
            <person name="Wickett N.J."/>
            <person name="Johnson M.G."/>
            <person name="Rensing S.A."/>
            <person name="Grimwood J."/>
            <person name="Schmutz J."/>
            <person name="Mcdaniel S.F."/>
        </authorList>
    </citation>
    <scope>NUCLEOTIDE SEQUENCE</scope>
    <source>
        <strain evidence="2">R40</strain>
    </source>
</reference>
<proteinExistence type="predicted"/>